<sequence length="50" mass="5559">MTEADYARKLTELDQLLNDPDVPMQAARVWSLLAELSEQQTTATVAPTPE</sequence>
<organism evidence="1 2">
    <name type="scientific">Rhodovastum atsumiense</name>
    <dbReference type="NCBI Taxonomy" id="504468"/>
    <lineage>
        <taxon>Bacteria</taxon>
        <taxon>Pseudomonadati</taxon>
        <taxon>Pseudomonadota</taxon>
        <taxon>Alphaproteobacteria</taxon>
        <taxon>Acetobacterales</taxon>
        <taxon>Acetobacteraceae</taxon>
        <taxon>Rhodovastum</taxon>
    </lineage>
</organism>
<proteinExistence type="predicted"/>
<protein>
    <submittedName>
        <fullName evidence="1">Peptide chain release factor 1</fullName>
    </submittedName>
</protein>
<evidence type="ECO:0000313" key="2">
    <source>
        <dbReference type="Proteomes" id="UP000325255"/>
    </source>
</evidence>
<reference evidence="1 2" key="1">
    <citation type="submission" date="2019-09" db="EMBL/GenBank/DDBJ databases">
        <title>Genome sequence of Rhodovastum atsumiense, a diverse member of the Acetobacteraceae family of non-sulfur purple photosynthetic bacteria.</title>
        <authorList>
            <person name="Meyer T."/>
            <person name="Kyndt J."/>
        </authorList>
    </citation>
    <scope>NUCLEOTIDE SEQUENCE [LARGE SCALE GENOMIC DNA]</scope>
    <source>
        <strain evidence="1 2">DSM 21279</strain>
    </source>
</reference>
<keyword evidence="2" id="KW-1185">Reference proteome</keyword>
<dbReference type="EMBL" id="VWPK01000025">
    <property type="protein sequence ID" value="KAA5610974.1"/>
    <property type="molecule type" value="Genomic_DNA"/>
</dbReference>
<gene>
    <name evidence="1" type="ORF">F1189_16315</name>
</gene>
<dbReference type="RefSeq" id="WP_150041898.1">
    <property type="nucleotide sequence ID" value="NZ_OW485601.1"/>
</dbReference>
<comment type="caution">
    <text evidence="1">The sequence shown here is derived from an EMBL/GenBank/DDBJ whole genome shotgun (WGS) entry which is preliminary data.</text>
</comment>
<dbReference type="OrthoDB" id="7281774at2"/>
<accession>A0A5M6IRS8</accession>
<dbReference type="Proteomes" id="UP000325255">
    <property type="component" value="Unassembled WGS sequence"/>
</dbReference>
<dbReference type="AlphaFoldDB" id="A0A5M6IRS8"/>
<name>A0A5M6IRS8_9PROT</name>
<evidence type="ECO:0000313" key="1">
    <source>
        <dbReference type="EMBL" id="KAA5610974.1"/>
    </source>
</evidence>